<keyword evidence="2" id="KW-1185">Reference proteome</keyword>
<dbReference type="EMBL" id="JAOQAZ010000004">
    <property type="protein sequence ID" value="KAJ4267387.1"/>
    <property type="molecule type" value="Genomic_DNA"/>
</dbReference>
<name>A0A9W8S7U9_9HYPO</name>
<comment type="caution">
    <text evidence="1">The sequence shown here is derived from an EMBL/GenBank/DDBJ whole genome shotgun (WGS) entry which is preliminary data.</text>
</comment>
<protein>
    <submittedName>
        <fullName evidence="1">Uncharacterized protein</fullName>
    </submittedName>
</protein>
<dbReference type="AlphaFoldDB" id="A0A9W8S7U9"/>
<proteinExistence type="predicted"/>
<accession>A0A9W8S7U9</accession>
<evidence type="ECO:0000313" key="2">
    <source>
        <dbReference type="Proteomes" id="UP001152049"/>
    </source>
</evidence>
<reference evidence="1" key="1">
    <citation type="submission" date="2022-09" db="EMBL/GenBank/DDBJ databases">
        <title>Fusarium specimens isolated from Avocado Roots.</title>
        <authorList>
            <person name="Stajich J."/>
            <person name="Roper C."/>
            <person name="Heimlech-Rivalta G."/>
        </authorList>
    </citation>
    <scope>NUCLEOTIDE SEQUENCE</scope>
    <source>
        <strain evidence="1">CF00136</strain>
    </source>
</reference>
<sequence length="73" mass="8425">MAHSRIGRNIIVLLHRKESDTPSRLHCETWTQLLQEQHDVEESATDEAAFRHSPRKFSSFKDVSVAPATHKFL</sequence>
<evidence type="ECO:0000313" key="1">
    <source>
        <dbReference type="EMBL" id="KAJ4267387.1"/>
    </source>
</evidence>
<organism evidence="1 2">
    <name type="scientific">Fusarium torreyae</name>
    <dbReference type="NCBI Taxonomy" id="1237075"/>
    <lineage>
        <taxon>Eukaryota</taxon>
        <taxon>Fungi</taxon>
        <taxon>Dikarya</taxon>
        <taxon>Ascomycota</taxon>
        <taxon>Pezizomycotina</taxon>
        <taxon>Sordariomycetes</taxon>
        <taxon>Hypocreomycetidae</taxon>
        <taxon>Hypocreales</taxon>
        <taxon>Nectriaceae</taxon>
        <taxon>Fusarium</taxon>
    </lineage>
</organism>
<gene>
    <name evidence="1" type="ORF">NW762_003494</name>
</gene>
<dbReference type="Proteomes" id="UP001152049">
    <property type="component" value="Unassembled WGS sequence"/>
</dbReference>